<dbReference type="InterPro" id="IPR017911">
    <property type="entry name" value="MacB-like_ATP-bd"/>
</dbReference>
<dbReference type="InterPro" id="IPR015854">
    <property type="entry name" value="ABC_transpr_LolD-like"/>
</dbReference>
<keyword evidence="3 6" id="KW-0067">ATP-binding</keyword>
<accession>A0AA45WI26</accession>
<dbReference type="RefSeq" id="WP_265133703.1">
    <property type="nucleotide sequence ID" value="NZ_FXTX01000001.1"/>
</dbReference>
<dbReference type="GO" id="GO:0022857">
    <property type="term" value="F:transmembrane transporter activity"/>
    <property type="evidence" value="ECO:0007669"/>
    <property type="project" value="TreeGrafter"/>
</dbReference>
<comment type="caution">
    <text evidence="6">The sequence shown here is derived from an EMBL/GenBank/DDBJ whole genome shotgun (WGS) entry which is preliminary data.</text>
</comment>
<reference evidence="6" key="1">
    <citation type="submission" date="2017-05" db="EMBL/GenBank/DDBJ databases">
        <authorList>
            <person name="Varghese N."/>
            <person name="Submissions S."/>
        </authorList>
    </citation>
    <scope>NUCLEOTIDE SEQUENCE</scope>
    <source>
        <strain evidence="6">DSM 18763</strain>
    </source>
</reference>
<evidence type="ECO:0000256" key="3">
    <source>
        <dbReference type="ARBA" id="ARBA00022840"/>
    </source>
</evidence>
<dbReference type="PROSITE" id="PS00211">
    <property type="entry name" value="ABC_TRANSPORTER_1"/>
    <property type="match status" value="1"/>
</dbReference>
<dbReference type="GO" id="GO:0005886">
    <property type="term" value="C:plasma membrane"/>
    <property type="evidence" value="ECO:0007669"/>
    <property type="project" value="TreeGrafter"/>
</dbReference>
<dbReference type="Gene3D" id="3.40.50.300">
    <property type="entry name" value="P-loop containing nucleotide triphosphate hydrolases"/>
    <property type="match status" value="1"/>
</dbReference>
<dbReference type="CDD" id="cd03255">
    <property type="entry name" value="ABC_MJ0796_LolCDE_FtsE"/>
    <property type="match status" value="1"/>
</dbReference>
<evidence type="ECO:0000259" key="5">
    <source>
        <dbReference type="PROSITE" id="PS50893"/>
    </source>
</evidence>
<protein>
    <submittedName>
        <fullName evidence="6">Lipoprotein-releasing system ATP-binding protein</fullName>
    </submittedName>
</protein>
<dbReference type="EMBL" id="FXTX01000001">
    <property type="protein sequence ID" value="SMP00206.1"/>
    <property type="molecule type" value="Genomic_DNA"/>
</dbReference>
<evidence type="ECO:0000313" key="6">
    <source>
        <dbReference type="EMBL" id="SMP00206.1"/>
    </source>
</evidence>
<dbReference type="PROSITE" id="PS50893">
    <property type="entry name" value="ABC_TRANSPORTER_2"/>
    <property type="match status" value="1"/>
</dbReference>
<dbReference type="PANTHER" id="PTHR24220:SF86">
    <property type="entry name" value="ABC TRANSPORTER ABCH.1"/>
    <property type="match status" value="1"/>
</dbReference>
<keyword evidence="1" id="KW-0813">Transport</keyword>
<name>A0AA45WI26_9AQUI</name>
<evidence type="ECO:0000313" key="7">
    <source>
        <dbReference type="Proteomes" id="UP001157947"/>
    </source>
</evidence>
<dbReference type="SUPFAM" id="SSF52540">
    <property type="entry name" value="P-loop containing nucleoside triphosphate hydrolases"/>
    <property type="match status" value="1"/>
</dbReference>
<evidence type="ECO:0000256" key="4">
    <source>
        <dbReference type="ARBA" id="ARBA00038388"/>
    </source>
</evidence>
<dbReference type="AlphaFoldDB" id="A0AA45WI26"/>
<sequence length="226" mass="25425">MEIVRLKDIKKIYKSKNEEVEALKSISLTINEGEMVAVMGPSGSGKSTLLHIIGLIDTPTEGSIEIDNKDVSKLNLSKFRNEYIGFVFQLSYLLPEFTALENVMMPLLISKKEKPKEKAINILKKLGLEHRVNHKPSQLSGGEQQRVAIARAIVNNPKILVADEPTGNLDSENTKIVMEIFKNLNKEKNTTIIIATHDIEVAKNCDRIIYIKDGKILKEEKAFERV</sequence>
<feature type="domain" description="ABC transporter" evidence="5">
    <location>
        <begin position="4"/>
        <end position="226"/>
    </location>
</feature>
<dbReference type="GO" id="GO:0005524">
    <property type="term" value="F:ATP binding"/>
    <property type="evidence" value="ECO:0007669"/>
    <property type="project" value="UniProtKB-KW"/>
</dbReference>
<gene>
    <name evidence="6" type="ORF">SAMN06264868_10114</name>
</gene>
<organism evidence="6 7">
    <name type="scientific">Venenivibrio stagnispumantis</name>
    <dbReference type="NCBI Taxonomy" id="407998"/>
    <lineage>
        <taxon>Bacteria</taxon>
        <taxon>Pseudomonadati</taxon>
        <taxon>Aquificota</taxon>
        <taxon>Aquificia</taxon>
        <taxon>Aquificales</taxon>
        <taxon>Hydrogenothermaceae</taxon>
        <taxon>Venenivibrio</taxon>
    </lineage>
</organism>
<dbReference type="InterPro" id="IPR017871">
    <property type="entry name" value="ABC_transporter-like_CS"/>
</dbReference>
<dbReference type="Pfam" id="PF00005">
    <property type="entry name" value="ABC_tran"/>
    <property type="match status" value="1"/>
</dbReference>
<keyword evidence="6" id="KW-0449">Lipoprotein</keyword>
<dbReference type="InterPro" id="IPR027417">
    <property type="entry name" value="P-loop_NTPase"/>
</dbReference>
<dbReference type="GO" id="GO:0098796">
    <property type="term" value="C:membrane protein complex"/>
    <property type="evidence" value="ECO:0007669"/>
    <property type="project" value="UniProtKB-ARBA"/>
</dbReference>
<dbReference type="Proteomes" id="UP001157947">
    <property type="component" value="Unassembled WGS sequence"/>
</dbReference>
<dbReference type="InterPro" id="IPR003593">
    <property type="entry name" value="AAA+_ATPase"/>
</dbReference>
<dbReference type="GO" id="GO:0016887">
    <property type="term" value="F:ATP hydrolysis activity"/>
    <property type="evidence" value="ECO:0007669"/>
    <property type="project" value="InterPro"/>
</dbReference>
<dbReference type="FunFam" id="3.40.50.300:FF:000032">
    <property type="entry name" value="Export ABC transporter ATP-binding protein"/>
    <property type="match status" value="1"/>
</dbReference>
<proteinExistence type="inferred from homology"/>
<keyword evidence="2" id="KW-0547">Nucleotide-binding</keyword>
<evidence type="ECO:0000256" key="1">
    <source>
        <dbReference type="ARBA" id="ARBA00022448"/>
    </source>
</evidence>
<comment type="similarity">
    <text evidence="4">Belongs to the ABC transporter superfamily. Macrolide exporter (TC 3.A.1.122) family.</text>
</comment>
<dbReference type="SMART" id="SM00382">
    <property type="entry name" value="AAA"/>
    <property type="match status" value="1"/>
</dbReference>
<dbReference type="PANTHER" id="PTHR24220">
    <property type="entry name" value="IMPORT ATP-BINDING PROTEIN"/>
    <property type="match status" value="1"/>
</dbReference>
<keyword evidence="7" id="KW-1185">Reference proteome</keyword>
<evidence type="ECO:0000256" key="2">
    <source>
        <dbReference type="ARBA" id="ARBA00022741"/>
    </source>
</evidence>
<dbReference type="InterPro" id="IPR003439">
    <property type="entry name" value="ABC_transporter-like_ATP-bd"/>
</dbReference>